<evidence type="ECO:0000313" key="2">
    <source>
        <dbReference type="EMBL" id="RFU36523.1"/>
    </source>
</evidence>
<protein>
    <submittedName>
        <fullName evidence="2">SMI1/KNR4 family protein</fullName>
    </submittedName>
</protein>
<proteinExistence type="predicted"/>
<organism evidence="2 3">
    <name type="scientific">Actinomadura logoneensis</name>
    <dbReference type="NCBI Taxonomy" id="2293572"/>
    <lineage>
        <taxon>Bacteria</taxon>
        <taxon>Bacillati</taxon>
        <taxon>Actinomycetota</taxon>
        <taxon>Actinomycetes</taxon>
        <taxon>Streptosporangiales</taxon>
        <taxon>Thermomonosporaceae</taxon>
        <taxon>Actinomadura</taxon>
    </lineage>
</organism>
<accession>A0A372J957</accession>
<dbReference type="Pfam" id="PF09346">
    <property type="entry name" value="SMI1_KNR4"/>
    <property type="match status" value="1"/>
</dbReference>
<dbReference type="EMBL" id="QURH01001047">
    <property type="protein sequence ID" value="RFU36523.1"/>
    <property type="molecule type" value="Genomic_DNA"/>
</dbReference>
<dbReference type="RefSeq" id="WP_117361815.1">
    <property type="nucleotide sequence ID" value="NZ_QURH01001047.1"/>
</dbReference>
<evidence type="ECO:0000259" key="1">
    <source>
        <dbReference type="SMART" id="SM00860"/>
    </source>
</evidence>
<keyword evidence="3" id="KW-1185">Reference proteome</keyword>
<dbReference type="SMART" id="SM00860">
    <property type="entry name" value="SMI1_KNR4"/>
    <property type="match status" value="1"/>
</dbReference>
<gene>
    <name evidence="2" type="ORF">DZF91_37720</name>
</gene>
<dbReference type="SUPFAM" id="SSF160631">
    <property type="entry name" value="SMI1/KNR4-like"/>
    <property type="match status" value="1"/>
</dbReference>
<dbReference type="InterPro" id="IPR018958">
    <property type="entry name" value="Knr4/Smi1-like_dom"/>
</dbReference>
<dbReference type="Gene3D" id="3.40.1580.10">
    <property type="entry name" value="SMI1/KNR4-like"/>
    <property type="match status" value="1"/>
</dbReference>
<reference evidence="2 3" key="1">
    <citation type="submission" date="2018-08" db="EMBL/GenBank/DDBJ databases">
        <title>Actinomadura jelena sp. nov., a novel Actinomycete isolated from soil in Chad.</title>
        <authorList>
            <person name="Shi L."/>
        </authorList>
    </citation>
    <scope>NUCLEOTIDE SEQUENCE [LARGE SCALE GENOMIC DNA]</scope>
    <source>
        <strain evidence="2 3">NEAU-G17</strain>
    </source>
</reference>
<comment type="caution">
    <text evidence="2">The sequence shown here is derived from an EMBL/GenBank/DDBJ whole genome shotgun (WGS) entry which is preliminary data.</text>
</comment>
<dbReference type="Proteomes" id="UP000261811">
    <property type="component" value="Unassembled WGS sequence"/>
</dbReference>
<name>A0A372J957_9ACTN</name>
<evidence type="ECO:0000313" key="3">
    <source>
        <dbReference type="Proteomes" id="UP000261811"/>
    </source>
</evidence>
<feature type="domain" description="Knr4/Smi1-like" evidence="1">
    <location>
        <begin position="57"/>
        <end position="181"/>
    </location>
</feature>
<sequence>MSEDIRTRIEHIRARLDRLRELDPPRPGASRFVDDDGNRLDGHIVFGADLHRYENQPVPDDVLTDLETAMGCELPEEFRAFLSAVGCGAGPYYGLDWRSMKGSAGPACAVPFPEGDAGPLYLDEDEEDALEDGHLLTTHLGCGDFLGVVTAGPSRGRVVTIDHSNAEWRLGPPFLDHYLAWIERAVSRLDSPTRPDRIL</sequence>
<dbReference type="InterPro" id="IPR037883">
    <property type="entry name" value="Knr4/Smi1-like_sf"/>
</dbReference>
<dbReference type="AlphaFoldDB" id="A0A372J957"/>
<dbReference type="OrthoDB" id="1190024at2"/>